<dbReference type="EMBL" id="JAXDAE010000001">
    <property type="protein sequence ID" value="MDY2585741.1"/>
    <property type="molecule type" value="Genomic_DNA"/>
</dbReference>
<dbReference type="InterPro" id="IPR024618">
    <property type="entry name" value="DUF3857"/>
</dbReference>
<name>A0ABU5EHS4_9FLAO</name>
<feature type="domain" description="DUF3857" evidence="1">
    <location>
        <begin position="61"/>
        <end position="214"/>
    </location>
</feature>
<dbReference type="RefSeq" id="WP_320554129.1">
    <property type="nucleotide sequence ID" value="NZ_JAXDAE010000001.1"/>
</dbReference>
<dbReference type="Pfam" id="PF12969">
    <property type="entry name" value="DUF3857"/>
    <property type="match status" value="1"/>
</dbReference>
<reference evidence="2 3" key="1">
    <citation type="submission" date="2023-11" db="EMBL/GenBank/DDBJ databases">
        <title>Winogradskyella pelagius sp. nov., isolated from coastal sediment.</title>
        <authorList>
            <person name="Li F."/>
        </authorList>
    </citation>
    <scope>NUCLEOTIDE SEQUENCE [LARGE SCALE GENOMIC DNA]</scope>
    <source>
        <strain evidence="2 3">KCTC 23502</strain>
    </source>
</reference>
<proteinExistence type="predicted"/>
<accession>A0ABU5EHS4</accession>
<evidence type="ECO:0000313" key="3">
    <source>
        <dbReference type="Proteomes" id="UP001285855"/>
    </source>
</evidence>
<dbReference type="Gene3D" id="3.10.620.30">
    <property type="match status" value="1"/>
</dbReference>
<dbReference type="Gene3D" id="2.60.120.1130">
    <property type="match status" value="1"/>
</dbReference>
<keyword evidence="3" id="KW-1185">Reference proteome</keyword>
<organism evidence="2 3">
    <name type="scientific">Winogradskyella aquimaris</name>
    <dbReference type="NCBI Taxonomy" id="864074"/>
    <lineage>
        <taxon>Bacteria</taxon>
        <taxon>Pseudomonadati</taxon>
        <taxon>Bacteroidota</taxon>
        <taxon>Flavobacteriia</taxon>
        <taxon>Flavobacteriales</taxon>
        <taxon>Flavobacteriaceae</taxon>
        <taxon>Winogradskyella</taxon>
    </lineage>
</organism>
<protein>
    <submittedName>
        <fullName evidence="2">DUF3857 domain-containing protein</fullName>
    </submittedName>
</protein>
<sequence length="636" mass="73025">MNYLTSAIVLLFTIAAFSQSKELYKSSSIPTELKVKANAVVRYYSVDVSIEEEDEVHIVEKRIVTVLNENGISAIQAGQGYDNYREIEEILAKVYDANGNEIEKFKKRDFADHSAVDGGTLYSDSRVMFMGYSSPTYPYTVEFYCKTITSNTAAIPTWRPIPTYYVSVENATYTFQDKVGLGLRYKEKYFKGYNLKGSNTENTLDYSIQNVKPVLYEDFGPSFSKITPQLMVAVENFQFYGVKGKAKNWEEFGAWINDALLRDRQAVSEKTKQEIKNLTSGIDDPVEKAKKVFEFVQENTRYISVQVGIGGVQPIPAMEVDELKYGDCKGLTNYAQSLLEIAGVPSYYCIVEAGRDIVDLEDDFASLEQGNHIILAIPEKNNEELMWVDCTSQLYPFNFIGDFTDNRNVLVVKPDKSEIIRTKVYVDSLNTQNTMAKIIIDSNGGLKSQIVRKTKGLQYDNRFGIERQDDRDVKLFYKRNWDNINNLQIQDYSFINNKNIAEFTEKLDIVTDNYITVIGDKFLLVPNMFNINTYVPSRYRSRKQSVQISRGYLDQDEYSIIIPSKFEVEALPDNVSVKNDFGEYSFQIKQEGNTITYKRKLFIKRGEYPNSAYKSFRDFMKDIKKWDNSKIVLKAI</sequence>
<dbReference type="Gene3D" id="2.60.40.3140">
    <property type="match status" value="1"/>
</dbReference>
<dbReference type="Proteomes" id="UP001285855">
    <property type="component" value="Unassembled WGS sequence"/>
</dbReference>
<dbReference type="SUPFAM" id="SSF54001">
    <property type="entry name" value="Cysteine proteinases"/>
    <property type="match status" value="1"/>
</dbReference>
<comment type="caution">
    <text evidence="2">The sequence shown here is derived from an EMBL/GenBank/DDBJ whole genome shotgun (WGS) entry which is preliminary data.</text>
</comment>
<evidence type="ECO:0000259" key="1">
    <source>
        <dbReference type="Pfam" id="PF12969"/>
    </source>
</evidence>
<gene>
    <name evidence="2" type="ORF">SNF14_00195</name>
</gene>
<dbReference type="InterPro" id="IPR038765">
    <property type="entry name" value="Papain-like_cys_pep_sf"/>
</dbReference>
<evidence type="ECO:0000313" key="2">
    <source>
        <dbReference type="EMBL" id="MDY2585741.1"/>
    </source>
</evidence>